<keyword evidence="2" id="KW-0418">Kinase</keyword>
<evidence type="ECO:0000256" key="2">
    <source>
        <dbReference type="ARBA" id="ARBA00022777"/>
    </source>
</evidence>
<sequence length="186" mass="19478">MRYRPDALFLGSTDPSIQASVLSDLGQPSLVVLDTMSHWIRDRREDLDMVACCADVVLLNSKEAGLLGDGDHRSAVAQILEGGSSWVVIKQGGQGAVAFSQEKSVSVSSVLPRYVTDPTGAGDAFAGGLVSALAGGSTRLVDMQIAMRRAAVMGSLAVESFSINSLLEITTDEADSRANEVAVHVA</sequence>
<keyword evidence="1" id="KW-0808">Transferase</keyword>
<dbReference type="InterPro" id="IPR029056">
    <property type="entry name" value="Ribokinase-like"/>
</dbReference>
<organism evidence="4">
    <name type="scientific">marine metagenome</name>
    <dbReference type="NCBI Taxonomy" id="408172"/>
    <lineage>
        <taxon>unclassified sequences</taxon>
        <taxon>metagenomes</taxon>
        <taxon>ecological metagenomes</taxon>
    </lineage>
</organism>
<dbReference type="Gene3D" id="3.40.1190.20">
    <property type="match status" value="1"/>
</dbReference>
<dbReference type="InterPro" id="IPR011611">
    <property type="entry name" value="PfkB_dom"/>
</dbReference>
<evidence type="ECO:0000256" key="1">
    <source>
        <dbReference type="ARBA" id="ARBA00022679"/>
    </source>
</evidence>
<dbReference type="PANTHER" id="PTHR10584:SF166">
    <property type="entry name" value="RIBOKINASE"/>
    <property type="match status" value="1"/>
</dbReference>
<accession>A0A381NQU7</accession>
<dbReference type="GO" id="GO:0016301">
    <property type="term" value="F:kinase activity"/>
    <property type="evidence" value="ECO:0007669"/>
    <property type="project" value="UniProtKB-KW"/>
</dbReference>
<reference evidence="4" key="1">
    <citation type="submission" date="2018-05" db="EMBL/GenBank/DDBJ databases">
        <authorList>
            <person name="Lanie J.A."/>
            <person name="Ng W.-L."/>
            <person name="Kazmierczak K.M."/>
            <person name="Andrzejewski T.M."/>
            <person name="Davidsen T.M."/>
            <person name="Wayne K.J."/>
            <person name="Tettelin H."/>
            <person name="Glass J.I."/>
            <person name="Rusch D."/>
            <person name="Podicherti R."/>
            <person name="Tsui H.-C.T."/>
            <person name="Winkler M.E."/>
        </authorList>
    </citation>
    <scope>NUCLEOTIDE SEQUENCE</scope>
</reference>
<protein>
    <recommendedName>
        <fullName evidence="3">Carbohydrate kinase PfkB domain-containing protein</fullName>
    </recommendedName>
</protein>
<dbReference type="PANTHER" id="PTHR10584">
    <property type="entry name" value="SUGAR KINASE"/>
    <property type="match status" value="1"/>
</dbReference>
<gene>
    <name evidence="4" type="ORF">METZ01_LOCUS9072</name>
</gene>
<dbReference type="SUPFAM" id="SSF53613">
    <property type="entry name" value="Ribokinase-like"/>
    <property type="match status" value="1"/>
</dbReference>
<proteinExistence type="predicted"/>
<dbReference type="AlphaFoldDB" id="A0A381NQU7"/>
<evidence type="ECO:0000259" key="3">
    <source>
        <dbReference type="Pfam" id="PF00294"/>
    </source>
</evidence>
<dbReference type="PROSITE" id="PS00584">
    <property type="entry name" value="PFKB_KINASES_2"/>
    <property type="match status" value="1"/>
</dbReference>
<name>A0A381NQU7_9ZZZZ</name>
<dbReference type="EMBL" id="UINC01000488">
    <property type="protein sequence ID" value="SUZ56218.1"/>
    <property type="molecule type" value="Genomic_DNA"/>
</dbReference>
<dbReference type="Pfam" id="PF00294">
    <property type="entry name" value="PfkB"/>
    <property type="match status" value="1"/>
</dbReference>
<evidence type="ECO:0000313" key="4">
    <source>
        <dbReference type="EMBL" id="SUZ56218.1"/>
    </source>
</evidence>
<feature type="domain" description="Carbohydrate kinase PfkB" evidence="3">
    <location>
        <begin position="34"/>
        <end position="165"/>
    </location>
</feature>
<dbReference type="InterPro" id="IPR002173">
    <property type="entry name" value="Carboh/pur_kinase_PfkB_CS"/>
</dbReference>